<comment type="caution">
    <text evidence="1">The sequence shown here is derived from an EMBL/GenBank/DDBJ whole genome shotgun (WGS) entry which is preliminary data.</text>
</comment>
<sequence>MFCHCLRACLCGGNRSPLSSGGEEPLIKDPPKSKDWLQSRGAQVIRWIENPADPDCPISRNSLTVEQLQNEARIEDPKDDCMVSDLEFPAGFRLLEPWTTCRVYFGEDLWIGHVTPGVIVMQTIQRMAHETPNISEIALTIYYREYDTTEDLRHIFFTTVMNEQTRELITEDLYPYWPDDAPTMTWEHGTPEYEQIIGTRIGRVAGYIVLGGFDRGTRRIACVVGSSPCEEILDLRFDIEPM</sequence>
<dbReference type="EMBL" id="JAPQKH010000003">
    <property type="protein sequence ID" value="KAJ5107469.1"/>
    <property type="molecule type" value="Genomic_DNA"/>
</dbReference>
<reference evidence="1" key="2">
    <citation type="journal article" date="2023" name="IMA Fungus">
        <title>Comparative genomic study of the Penicillium genus elucidates a diverse pangenome and 15 lateral gene transfer events.</title>
        <authorList>
            <person name="Petersen C."/>
            <person name="Sorensen T."/>
            <person name="Nielsen M.R."/>
            <person name="Sondergaard T.E."/>
            <person name="Sorensen J.L."/>
            <person name="Fitzpatrick D.A."/>
            <person name="Frisvad J.C."/>
            <person name="Nielsen K.L."/>
        </authorList>
    </citation>
    <scope>NUCLEOTIDE SEQUENCE</scope>
    <source>
        <strain evidence="1">IBT 30069</strain>
    </source>
</reference>
<name>A0A9W9FW11_9EURO</name>
<keyword evidence="2" id="KW-1185">Reference proteome</keyword>
<evidence type="ECO:0000313" key="2">
    <source>
        <dbReference type="Proteomes" id="UP001149165"/>
    </source>
</evidence>
<gene>
    <name evidence="1" type="ORF">N7456_004144</name>
</gene>
<accession>A0A9W9FW11</accession>
<organism evidence="1 2">
    <name type="scientific">Penicillium angulare</name>
    <dbReference type="NCBI Taxonomy" id="116970"/>
    <lineage>
        <taxon>Eukaryota</taxon>
        <taxon>Fungi</taxon>
        <taxon>Dikarya</taxon>
        <taxon>Ascomycota</taxon>
        <taxon>Pezizomycotina</taxon>
        <taxon>Eurotiomycetes</taxon>
        <taxon>Eurotiomycetidae</taxon>
        <taxon>Eurotiales</taxon>
        <taxon>Aspergillaceae</taxon>
        <taxon>Penicillium</taxon>
    </lineage>
</organism>
<dbReference type="OrthoDB" id="4368996at2759"/>
<protein>
    <submittedName>
        <fullName evidence="1">Uncharacterized protein</fullName>
    </submittedName>
</protein>
<proteinExistence type="predicted"/>
<evidence type="ECO:0000313" key="1">
    <source>
        <dbReference type="EMBL" id="KAJ5107469.1"/>
    </source>
</evidence>
<reference evidence="1" key="1">
    <citation type="submission" date="2022-11" db="EMBL/GenBank/DDBJ databases">
        <authorList>
            <person name="Petersen C."/>
        </authorList>
    </citation>
    <scope>NUCLEOTIDE SEQUENCE</scope>
    <source>
        <strain evidence="1">IBT 30069</strain>
    </source>
</reference>
<dbReference type="Proteomes" id="UP001149165">
    <property type="component" value="Unassembled WGS sequence"/>
</dbReference>
<dbReference type="AlphaFoldDB" id="A0A9W9FW11"/>